<evidence type="ECO:0000256" key="3">
    <source>
        <dbReference type="ARBA" id="ARBA00022617"/>
    </source>
</evidence>
<evidence type="ECO:0000313" key="9">
    <source>
        <dbReference type="Proteomes" id="UP000631114"/>
    </source>
</evidence>
<dbReference type="Proteomes" id="UP000631114">
    <property type="component" value="Unassembled WGS sequence"/>
</dbReference>
<gene>
    <name evidence="8" type="ORF">IFM89_022131</name>
</gene>
<proteinExistence type="inferred from homology"/>
<comment type="caution">
    <text evidence="8">The sequence shown here is derived from an EMBL/GenBank/DDBJ whole genome shotgun (WGS) entry which is preliminary data.</text>
</comment>
<comment type="similarity">
    <text evidence="2">Belongs to the cytochrome P450 family.</text>
</comment>
<name>A0A835IUH2_9MAGN</name>
<keyword evidence="6" id="KW-0408">Iron</keyword>
<dbReference type="EMBL" id="JADFTS010000001">
    <property type="protein sequence ID" value="KAF9625355.1"/>
    <property type="molecule type" value="Genomic_DNA"/>
</dbReference>
<dbReference type="PANTHER" id="PTHR47950:SF49">
    <property type="entry name" value="CYTOCHROME P450"/>
    <property type="match status" value="1"/>
</dbReference>
<accession>A0A835IUH2</accession>
<keyword evidence="5" id="KW-0560">Oxidoreductase</keyword>
<organism evidence="8 9">
    <name type="scientific">Coptis chinensis</name>
    <dbReference type="NCBI Taxonomy" id="261450"/>
    <lineage>
        <taxon>Eukaryota</taxon>
        <taxon>Viridiplantae</taxon>
        <taxon>Streptophyta</taxon>
        <taxon>Embryophyta</taxon>
        <taxon>Tracheophyta</taxon>
        <taxon>Spermatophyta</taxon>
        <taxon>Magnoliopsida</taxon>
        <taxon>Ranunculales</taxon>
        <taxon>Ranunculaceae</taxon>
        <taxon>Coptidoideae</taxon>
        <taxon>Coptis</taxon>
    </lineage>
</organism>
<evidence type="ECO:0000256" key="4">
    <source>
        <dbReference type="ARBA" id="ARBA00022723"/>
    </source>
</evidence>
<dbReference type="AlphaFoldDB" id="A0A835IUH2"/>
<dbReference type="OrthoDB" id="6764281at2759"/>
<evidence type="ECO:0000256" key="7">
    <source>
        <dbReference type="ARBA" id="ARBA00023033"/>
    </source>
</evidence>
<comment type="cofactor">
    <cofactor evidence="1">
        <name>heme</name>
        <dbReference type="ChEBI" id="CHEBI:30413"/>
    </cofactor>
</comment>
<evidence type="ECO:0000256" key="6">
    <source>
        <dbReference type="ARBA" id="ARBA00023004"/>
    </source>
</evidence>
<keyword evidence="9" id="KW-1185">Reference proteome</keyword>
<evidence type="ECO:0000256" key="1">
    <source>
        <dbReference type="ARBA" id="ARBA00001971"/>
    </source>
</evidence>
<dbReference type="GO" id="GO:0004497">
    <property type="term" value="F:monooxygenase activity"/>
    <property type="evidence" value="ECO:0007669"/>
    <property type="project" value="UniProtKB-KW"/>
</dbReference>
<dbReference type="PROSITE" id="PS51257">
    <property type="entry name" value="PROKAR_LIPOPROTEIN"/>
    <property type="match status" value="1"/>
</dbReference>
<dbReference type="GO" id="GO:0046872">
    <property type="term" value="F:metal ion binding"/>
    <property type="evidence" value="ECO:0007669"/>
    <property type="project" value="UniProtKB-KW"/>
</dbReference>
<keyword evidence="7" id="KW-0503">Monooxygenase</keyword>
<keyword evidence="3" id="KW-0349">Heme</keyword>
<evidence type="ECO:0000313" key="8">
    <source>
        <dbReference type="EMBL" id="KAF9625355.1"/>
    </source>
</evidence>
<evidence type="ECO:0000256" key="2">
    <source>
        <dbReference type="ARBA" id="ARBA00010617"/>
    </source>
</evidence>
<protein>
    <submittedName>
        <fullName evidence="8">Uncharacterized protein</fullName>
    </submittedName>
</protein>
<sequence>MWRIIASCITSSSSCSRDMIPLAAALVPLIVASMVHGFDWYLPGNICASELDMNEKFGITLLKEQPLLLIPKMRKQ</sequence>
<reference evidence="8 9" key="1">
    <citation type="submission" date="2020-10" db="EMBL/GenBank/DDBJ databases">
        <title>The Coptis chinensis genome and diversification of protoberbering-type alkaloids.</title>
        <authorList>
            <person name="Wang B."/>
            <person name="Shu S."/>
            <person name="Song C."/>
            <person name="Liu Y."/>
        </authorList>
    </citation>
    <scope>NUCLEOTIDE SEQUENCE [LARGE SCALE GENOMIC DNA]</scope>
    <source>
        <strain evidence="8">HL-2020</strain>
        <tissue evidence="8">Leaf</tissue>
    </source>
</reference>
<dbReference type="PANTHER" id="PTHR47950">
    <property type="entry name" value="CYTOCHROME P450, FAMILY 76, SUBFAMILY C, POLYPEPTIDE 5-RELATED"/>
    <property type="match status" value="1"/>
</dbReference>
<keyword evidence="4" id="KW-0479">Metal-binding</keyword>
<evidence type="ECO:0000256" key="5">
    <source>
        <dbReference type="ARBA" id="ARBA00023002"/>
    </source>
</evidence>